<evidence type="ECO:0000256" key="3">
    <source>
        <dbReference type="ARBA" id="ARBA00004322"/>
    </source>
</evidence>
<dbReference type="PANTHER" id="PTHR15822">
    <property type="entry name" value="TRAF AND TNF RECEPTOR-ASSOCIATED PROTEIN"/>
    <property type="match status" value="1"/>
</dbReference>
<keyword evidence="6" id="KW-0227">DNA damage</keyword>
<dbReference type="InterPro" id="IPR005135">
    <property type="entry name" value="Endo/exonuclease/phosphatase"/>
</dbReference>
<dbReference type="EMBL" id="JAMSHJ010000006">
    <property type="protein sequence ID" value="KAI5399670.1"/>
    <property type="molecule type" value="Genomic_DNA"/>
</dbReference>
<keyword evidence="7" id="KW-0378">Hydrolase</keyword>
<evidence type="ECO:0000256" key="1">
    <source>
        <dbReference type="ARBA" id="ARBA00001936"/>
    </source>
</evidence>
<keyword evidence="8" id="KW-0460">Magnesium</keyword>
<dbReference type="GO" id="GO:0070260">
    <property type="term" value="F:5'-tyrosyl-DNA phosphodiesterase activity"/>
    <property type="evidence" value="ECO:0007669"/>
    <property type="project" value="TreeGrafter"/>
</dbReference>
<keyword evidence="13" id="KW-1185">Reference proteome</keyword>
<organism evidence="12 13">
    <name type="scientific">Pisum sativum</name>
    <name type="common">Garden pea</name>
    <name type="synonym">Lathyrus oleraceus</name>
    <dbReference type="NCBI Taxonomy" id="3888"/>
    <lineage>
        <taxon>Eukaryota</taxon>
        <taxon>Viridiplantae</taxon>
        <taxon>Streptophyta</taxon>
        <taxon>Embryophyta</taxon>
        <taxon>Tracheophyta</taxon>
        <taxon>Spermatophyta</taxon>
        <taxon>Magnoliopsida</taxon>
        <taxon>eudicotyledons</taxon>
        <taxon>Gunneridae</taxon>
        <taxon>Pentapetalae</taxon>
        <taxon>rosids</taxon>
        <taxon>fabids</taxon>
        <taxon>Fabales</taxon>
        <taxon>Fabaceae</taxon>
        <taxon>Papilionoideae</taxon>
        <taxon>50 kb inversion clade</taxon>
        <taxon>NPAAA clade</taxon>
        <taxon>Hologalegina</taxon>
        <taxon>IRL clade</taxon>
        <taxon>Fabeae</taxon>
        <taxon>Lathyrus</taxon>
    </lineage>
</organism>
<evidence type="ECO:0000256" key="5">
    <source>
        <dbReference type="ARBA" id="ARBA00022723"/>
    </source>
</evidence>
<keyword evidence="5" id="KW-0479">Metal-binding</keyword>
<evidence type="ECO:0000256" key="7">
    <source>
        <dbReference type="ARBA" id="ARBA00022801"/>
    </source>
</evidence>
<comment type="cofactor">
    <cofactor evidence="1">
        <name>Mn(2+)</name>
        <dbReference type="ChEBI" id="CHEBI:29035"/>
    </cofactor>
</comment>
<feature type="domain" description="Endonuclease/exonuclease/phosphatase" evidence="11">
    <location>
        <begin position="1"/>
        <end position="114"/>
    </location>
</feature>
<dbReference type="InterPro" id="IPR036691">
    <property type="entry name" value="Endo/exonu/phosph_ase_sf"/>
</dbReference>
<evidence type="ECO:0000256" key="9">
    <source>
        <dbReference type="ARBA" id="ARBA00023204"/>
    </source>
</evidence>
<reference evidence="12 13" key="1">
    <citation type="journal article" date="2022" name="Nat. Genet.">
        <title>Improved pea reference genome and pan-genome highlight genomic features and evolutionary characteristics.</title>
        <authorList>
            <person name="Yang T."/>
            <person name="Liu R."/>
            <person name="Luo Y."/>
            <person name="Hu S."/>
            <person name="Wang D."/>
            <person name="Wang C."/>
            <person name="Pandey M.K."/>
            <person name="Ge S."/>
            <person name="Xu Q."/>
            <person name="Li N."/>
            <person name="Li G."/>
            <person name="Huang Y."/>
            <person name="Saxena R.K."/>
            <person name="Ji Y."/>
            <person name="Li M."/>
            <person name="Yan X."/>
            <person name="He Y."/>
            <person name="Liu Y."/>
            <person name="Wang X."/>
            <person name="Xiang C."/>
            <person name="Varshney R.K."/>
            <person name="Ding H."/>
            <person name="Gao S."/>
            <person name="Zong X."/>
        </authorList>
    </citation>
    <scope>NUCLEOTIDE SEQUENCE [LARGE SCALE GENOMIC DNA]</scope>
    <source>
        <strain evidence="12 13">cv. Zhongwan 6</strain>
    </source>
</reference>
<dbReference type="Proteomes" id="UP001058974">
    <property type="component" value="Chromosome 6"/>
</dbReference>
<comment type="caution">
    <text evidence="12">The sequence shown here is derived from an EMBL/GenBank/DDBJ whole genome shotgun (WGS) entry which is preliminary data.</text>
</comment>
<accession>A0A9D4WF73</accession>
<sequence length="139" mass="15919">MKAIGELVQLHSLDFICFQEVTPVIYDIFKGSYWWNVYHCSVSSEKAHSRSYFCMLLSKLPVKSFSTKSFSNSIMGRELCIAEVEDVSGKSLVVVPGHIESPSLAPAKWDQMFTKERLDQANEDLNILKRYPNFVFELT</sequence>
<evidence type="ECO:0000256" key="6">
    <source>
        <dbReference type="ARBA" id="ARBA00022763"/>
    </source>
</evidence>
<proteinExistence type="predicted"/>
<keyword evidence="10" id="KW-0539">Nucleus</keyword>
<evidence type="ECO:0000256" key="2">
    <source>
        <dbReference type="ARBA" id="ARBA00001946"/>
    </source>
</evidence>
<dbReference type="GO" id="GO:0004518">
    <property type="term" value="F:nuclease activity"/>
    <property type="evidence" value="ECO:0007669"/>
    <property type="project" value="UniProtKB-KW"/>
</dbReference>
<evidence type="ECO:0000256" key="10">
    <source>
        <dbReference type="ARBA" id="ARBA00023242"/>
    </source>
</evidence>
<evidence type="ECO:0000259" key="11">
    <source>
        <dbReference type="Pfam" id="PF03372"/>
    </source>
</evidence>
<dbReference type="GO" id="GO:0046872">
    <property type="term" value="F:metal ion binding"/>
    <property type="evidence" value="ECO:0007669"/>
    <property type="project" value="UniProtKB-KW"/>
</dbReference>
<evidence type="ECO:0000256" key="8">
    <source>
        <dbReference type="ARBA" id="ARBA00022842"/>
    </source>
</evidence>
<comment type="cofactor">
    <cofactor evidence="2">
        <name>Mg(2+)</name>
        <dbReference type="ChEBI" id="CHEBI:18420"/>
    </cofactor>
</comment>
<dbReference type="PANTHER" id="PTHR15822:SF4">
    <property type="entry name" value="TYROSYL-DNA PHOSPHODIESTERASE 2"/>
    <property type="match status" value="1"/>
</dbReference>
<dbReference type="Pfam" id="PF03372">
    <property type="entry name" value="Exo_endo_phos"/>
    <property type="match status" value="1"/>
</dbReference>
<evidence type="ECO:0000313" key="13">
    <source>
        <dbReference type="Proteomes" id="UP001058974"/>
    </source>
</evidence>
<dbReference type="GO" id="GO:0005737">
    <property type="term" value="C:cytoplasm"/>
    <property type="evidence" value="ECO:0007669"/>
    <property type="project" value="TreeGrafter"/>
</dbReference>
<protein>
    <recommendedName>
        <fullName evidence="11">Endonuclease/exonuclease/phosphatase domain-containing protein</fullName>
    </recommendedName>
</protein>
<gene>
    <name evidence="12" type="ORF">KIW84_064849</name>
</gene>
<evidence type="ECO:0000256" key="4">
    <source>
        <dbReference type="ARBA" id="ARBA00022722"/>
    </source>
</evidence>
<dbReference type="AlphaFoldDB" id="A0A9D4WF73"/>
<name>A0A9D4WF73_PEA</name>
<dbReference type="GO" id="GO:0003697">
    <property type="term" value="F:single-stranded DNA binding"/>
    <property type="evidence" value="ECO:0007669"/>
    <property type="project" value="TreeGrafter"/>
</dbReference>
<dbReference type="InterPro" id="IPR051547">
    <property type="entry name" value="TDP2-like"/>
</dbReference>
<keyword evidence="4" id="KW-0540">Nuclease</keyword>
<dbReference type="GO" id="GO:0006302">
    <property type="term" value="P:double-strand break repair"/>
    <property type="evidence" value="ECO:0007669"/>
    <property type="project" value="TreeGrafter"/>
</dbReference>
<keyword evidence="9" id="KW-0234">DNA repair</keyword>
<dbReference type="Gramene" id="Psat06G0484900-T1">
    <property type="protein sequence ID" value="KAI5399670.1"/>
    <property type="gene ID" value="KIW84_064849"/>
</dbReference>
<evidence type="ECO:0000313" key="12">
    <source>
        <dbReference type="EMBL" id="KAI5399670.1"/>
    </source>
</evidence>
<dbReference type="SUPFAM" id="SSF56219">
    <property type="entry name" value="DNase I-like"/>
    <property type="match status" value="1"/>
</dbReference>
<comment type="subcellular location">
    <subcellularLocation>
        <location evidence="3">Nucleus</location>
        <location evidence="3">PML body</location>
    </subcellularLocation>
</comment>
<dbReference type="Gene3D" id="3.60.10.10">
    <property type="entry name" value="Endonuclease/exonuclease/phosphatase"/>
    <property type="match status" value="1"/>
</dbReference>